<keyword evidence="4" id="KW-1185">Reference proteome</keyword>
<dbReference type="PANTHER" id="PTHR43849:SF2">
    <property type="entry name" value="BLL3936 PROTEIN"/>
    <property type="match status" value="1"/>
</dbReference>
<dbReference type="Proteomes" id="UP000002366">
    <property type="component" value="Chromosome"/>
</dbReference>
<feature type="transmembrane region" description="Helical" evidence="1">
    <location>
        <begin position="415"/>
        <end position="441"/>
    </location>
</feature>
<feature type="domain" description="TRAP C4-dicarboxylate transport system permease DctM subunit" evidence="2">
    <location>
        <begin position="126"/>
        <end position="564"/>
    </location>
</feature>
<reference evidence="3 4" key="1">
    <citation type="journal article" date="2010" name="Stand. Genomic Sci.">
        <title>Complete genome sequence of Aminobacterium colombiense type strain (ALA-1).</title>
        <authorList>
            <person name="Chertkov O."/>
            <person name="Sikorski J."/>
            <person name="Brambilla E."/>
            <person name="Lapidus A."/>
            <person name="Copeland A."/>
            <person name="Glavina Del Rio T."/>
            <person name="Nolan M."/>
            <person name="Lucas S."/>
            <person name="Tice H."/>
            <person name="Cheng J.F."/>
            <person name="Han C."/>
            <person name="Detter J.C."/>
            <person name="Bruce D."/>
            <person name="Tapia R."/>
            <person name="Goodwin L."/>
            <person name="Pitluck S."/>
            <person name="Liolios K."/>
            <person name="Ivanova N."/>
            <person name="Mavromatis K."/>
            <person name="Ovchinnikova G."/>
            <person name="Pati A."/>
            <person name="Chen A."/>
            <person name="Palaniappan K."/>
            <person name="Land M."/>
            <person name="Hauser L."/>
            <person name="Chang Y.J."/>
            <person name="Jeffries C.D."/>
            <person name="Spring S."/>
            <person name="Rohde M."/>
            <person name="Goker M."/>
            <person name="Bristow J."/>
            <person name="Eisen J.A."/>
            <person name="Markowitz V."/>
            <person name="Hugenholtz P."/>
            <person name="Kyrpides N.C."/>
            <person name="Klenk H.P."/>
        </authorList>
    </citation>
    <scope>NUCLEOTIDE SEQUENCE [LARGE SCALE GENOMIC DNA]</scope>
    <source>
        <strain evidence="4">DSM 12261 / ALA-1</strain>
    </source>
</reference>
<feature type="transmembrane region" description="Helical" evidence="1">
    <location>
        <begin position="273"/>
        <end position="298"/>
    </location>
</feature>
<feature type="transmembrane region" description="Helical" evidence="1">
    <location>
        <begin position="352"/>
        <end position="370"/>
    </location>
</feature>
<evidence type="ECO:0000313" key="3">
    <source>
        <dbReference type="EMBL" id="ADE57335.1"/>
    </source>
</evidence>
<feature type="transmembrane region" description="Helical" evidence="1">
    <location>
        <begin position="536"/>
        <end position="560"/>
    </location>
</feature>
<gene>
    <name evidence="3" type="ordered locus">Amico_1213</name>
</gene>
<evidence type="ECO:0000256" key="1">
    <source>
        <dbReference type="SAM" id="Phobius"/>
    </source>
</evidence>
<feature type="transmembrane region" description="Helical" evidence="1">
    <location>
        <begin position="609"/>
        <end position="629"/>
    </location>
</feature>
<dbReference type="AlphaFoldDB" id="D5EFK3"/>
<organism evidence="3 4">
    <name type="scientific">Aminobacterium colombiense (strain DSM 12261 / ALA-1)</name>
    <dbReference type="NCBI Taxonomy" id="572547"/>
    <lineage>
        <taxon>Bacteria</taxon>
        <taxon>Thermotogati</taxon>
        <taxon>Synergistota</taxon>
        <taxon>Synergistia</taxon>
        <taxon>Synergistales</taxon>
        <taxon>Aminobacteriaceae</taxon>
        <taxon>Aminobacterium</taxon>
    </lineage>
</organism>
<feature type="transmembrane region" description="Helical" evidence="1">
    <location>
        <begin position="144"/>
        <end position="164"/>
    </location>
</feature>
<keyword evidence="1" id="KW-0812">Transmembrane</keyword>
<name>D5EFK3_AMICL</name>
<feature type="transmembrane region" description="Helical" evidence="1">
    <location>
        <begin position="59"/>
        <end position="75"/>
    </location>
</feature>
<evidence type="ECO:0000259" key="2">
    <source>
        <dbReference type="Pfam" id="PF06808"/>
    </source>
</evidence>
<accession>D5EFK3</accession>
<feature type="transmembrane region" description="Helical" evidence="1">
    <location>
        <begin position="453"/>
        <end position="480"/>
    </location>
</feature>
<proteinExistence type="predicted"/>
<keyword evidence="1" id="KW-1133">Transmembrane helix</keyword>
<sequence>MTNSSTSTSQDVQPVDVDAKKRELHGWQYWIVAALALSASVFHLYTAVFGLRSAMYQRSIHWLFMGGLMFLLYPVSKNRPKNRIDWWDWVFAGLLIAGCLNIILNWEVITMREGAPITSDIYWGTIMILLVLEGTRRAMGLPLPIMATIALAYAFLGPYFPGILSHGGFALDEIAPFQYLRTDGIFGVPLGVSASFIFLFVLFGAVLSVSGAGQFFIDLSIALTGKSRGGPAKAAVVASALMGTVSGSSVANTVTTGAFTIPLMKTAGYRSEFAGAIVAAASTGGQVMPPVMGAAAFIMAQFLGISYWDIVIAAAIPAALYFFSIWAMVHFRAGKRGIRAMTDEEVPKIGPVLREGWHLLIPIITLVLFLATGYSAVKAVFWSIVCLVGASWLGDEKYRMTPKRVLNSLIDGAIGAVDVAAACACSGIVIGVIGITGVGLAFSSFVMSLSHGILPLALVLTMIGSIILGMGVPTTAQYIITSTLAAPALAQMGVPMMSAHLFCLYFGVLADVTPPVALATYAAAGIARSNAIKTGFTALVVAVAGFIVPYMFVYNSYLLFQGSLIKIVLGCATAFLGIIGLAAGVQGFFVTHLALWGRAALLSVPLLLIHPSLISNCLAVGIIALMFVIQKRRAAQVVSPVLEENPEQ</sequence>
<feature type="transmembrane region" description="Helical" evidence="1">
    <location>
        <begin position="184"/>
        <end position="207"/>
    </location>
</feature>
<feature type="transmembrane region" description="Helical" evidence="1">
    <location>
        <begin position="87"/>
        <end position="109"/>
    </location>
</feature>
<feature type="transmembrane region" description="Helical" evidence="1">
    <location>
        <begin position="115"/>
        <end position="132"/>
    </location>
</feature>
<dbReference type="EMBL" id="CP001997">
    <property type="protein sequence ID" value="ADE57335.1"/>
    <property type="molecule type" value="Genomic_DNA"/>
</dbReference>
<dbReference type="STRING" id="572547.Amico_1213"/>
<dbReference type="InterPro" id="IPR010656">
    <property type="entry name" value="DctM"/>
</dbReference>
<dbReference type="HOGENOM" id="CLU_007041_3_1_0"/>
<dbReference type="Pfam" id="PF06808">
    <property type="entry name" value="DctM"/>
    <property type="match status" value="1"/>
</dbReference>
<dbReference type="RefSeq" id="WP_013048598.1">
    <property type="nucleotide sequence ID" value="NC_014011.1"/>
</dbReference>
<feature type="transmembrane region" description="Helical" evidence="1">
    <location>
        <begin position="29"/>
        <end position="47"/>
    </location>
</feature>
<evidence type="ECO:0000313" key="4">
    <source>
        <dbReference type="Proteomes" id="UP000002366"/>
    </source>
</evidence>
<dbReference type="InterPro" id="IPR011853">
    <property type="entry name" value="TRAP_DctM-Dct_fused"/>
</dbReference>
<dbReference type="NCBIfam" id="TIGR02123">
    <property type="entry name" value="TRAP_fused"/>
    <property type="match status" value="1"/>
</dbReference>
<dbReference type="KEGG" id="aco:Amico_1213"/>
<feature type="transmembrane region" description="Helical" evidence="1">
    <location>
        <begin position="567"/>
        <end position="589"/>
    </location>
</feature>
<feature type="transmembrane region" description="Helical" evidence="1">
    <location>
        <begin position="501"/>
        <end position="524"/>
    </location>
</feature>
<protein>
    <submittedName>
        <fullName evidence="3">TRAP transporter, 4TM/12TM fusion protein</fullName>
    </submittedName>
</protein>
<dbReference type="PANTHER" id="PTHR43849">
    <property type="entry name" value="BLL3936 PROTEIN"/>
    <property type="match status" value="1"/>
</dbReference>
<dbReference type="eggNOG" id="COG4666">
    <property type="taxonomic scope" value="Bacteria"/>
</dbReference>
<feature type="transmembrane region" description="Helical" evidence="1">
    <location>
        <begin position="310"/>
        <end position="331"/>
    </location>
</feature>
<keyword evidence="1" id="KW-0472">Membrane</keyword>
<dbReference type="OrthoDB" id="464at2"/>